<sequence>MDPIALRGFNETKFETYVCVLGCPRARGRTMSMSEARRHNESAEHVSRIRDMSFTHVSSSPAQPSSPAHEPSSDFDHHPTTFQSSFTSNSSNLLHTIPGPRLEGDDPHQIYNDYDDLWASQYPQRPESDMGDQEYLLQEFYPTWHPSANSVGSDSDSDSYNMSEREESDLDDIIPEDNMFADEFGVGDNAVDILDGGIEDESDSDGSEETDEGDGWKDSDWWPWSKKEEALIDVMAAFPRSVFSETELDATRWFAMKCGVVNLPTIRQVKSHRPKLQAYCGVKPTLKKGSLGNLYTIIDLGRVLADEFANPLIRPFIKIFSTDSGECLTEASEANKWHHEVDANLAGPMVRHNEKDYFVNEPAIALIGGKCCGVLPSRWFLKDGEIWARVQHLKSHPSENSLLIDNRGESCEEIPLADFAACFLDLQTTYVYYGLSDPKRISGIVHSGEKWEDGALEIEPCEILSPNPYRTIAKGRRVLSVPLWFYCDDTSGNVSKKWNKHNSLLVTLAGLQHEHAHLLYNIHFLATSNTASPLEMFEAVIEFLRKAQQSGIEAYDCQLKEFVLLLPWLLAMLGDNPMQSEFASHIGLSGKCFCRVCHVRGADVKNRPTGTAGLEERVKDFLKAGEPRSKLDTLTALDNQLKDYLRGAPTTAGTKMTDTGVKDKYFMYFADKLEAACQDAKEYQKVNPSGTSSNYIAKTIEDLWKQMPDNLFSPSLRLDGFDPNSDTPVEILHVILLGFVKYFWRDAVSRQNQENKELLKARINSFNTCGLGLTKPRGSTLVQYAGSLTGRDFRLVLQLAPAVLIDLVPSEAYSAWLSLCRLAPLAFQPEISNLPHYLQCLQHAIDDFLASTALWNTQWFNKPKFHILIHMVDHIKRFGPAVLTATESFESYNFVIRTRSVHSNRQAPSMDIASSFNHMHIVRHLISGGWITHDHNGPLSEPRCAGDAILALTKDEMFVKLMGMTSLFPTNHAGKFIHKPKTSSQLWSETESAKNSVNTPTVQDTVSVRYCSKVILKNNDVLEEGGFVLYKSPHGGQVCVGRTIEMLSEAGSFFGVLVQPYEIGLATPPYHFPSLDKSLDAPIWCSLNACIASIGTFHNCAAQGCSLTRTREVQQERKPTGRFENEVLHTKNPNDLLLNLAQLRSAQHIQHLQPNSRISPDNPELVSIAVKHHLELEAEKDQPKRPVNTQKKKRKGGKRKATEAPVTGEDGERSSKRIRES</sequence>
<evidence type="ECO:0000313" key="2">
    <source>
        <dbReference type="Proteomes" id="UP000308600"/>
    </source>
</evidence>
<organism evidence="1 2">
    <name type="scientific">Pluteus cervinus</name>
    <dbReference type="NCBI Taxonomy" id="181527"/>
    <lineage>
        <taxon>Eukaryota</taxon>
        <taxon>Fungi</taxon>
        <taxon>Dikarya</taxon>
        <taxon>Basidiomycota</taxon>
        <taxon>Agaricomycotina</taxon>
        <taxon>Agaricomycetes</taxon>
        <taxon>Agaricomycetidae</taxon>
        <taxon>Agaricales</taxon>
        <taxon>Pluteineae</taxon>
        <taxon>Pluteaceae</taxon>
        <taxon>Pluteus</taxon>
    </lineage>
</organism>
<keyword evidence="2" id="KW-1185">Reference proteome</keyword>
<proteinExistence type="predicted"/>
<dbReference type="EMBL" id="ML208313">
    <property type="protein sequence ID" value="TFK70456.1"/>
    <property type="molecule type" value="Genomic_DNA"/>
</dbReference>
<protein>
    <submittedName>
        <fullName evidence="1">Uncharacterized protein</fullName>
    </submittedName>
</protein>
<dbReference type="Proteomes" id="UP000308600">
    <property type="component" value="Unassembled WGS sequence"/>
</dbReference>
<name>A0ACD3AYM6_9AGAR</name>
<reference evidence="1 2" key="1">
    <citation type="journal article" date="2019" name="Nat. Ecol. Evol.">
        <title>Megaphylogeny resolves global patterns of mushroom evolution.</title>
        <authorList>
            <person name="Varga T."/>
            <person name="Krizsan K."/>
            <person name="Foldi C."/>
            <person name="Dima B."/>
            <person name="Sanchez-Garcia M."/>
            <person name="Sanchez-Ramirez S."/>
            <person name="Szollosi G.J."/>
            <person name="Szarkandi J.G."/>
            <person name="Papp V."/>
            <person name="Albert L."/>
            <person name="Andreopoulos W."/>
            <person name="Angelini C."/>
            <person name="Antonin V."/>
            <person name="Barry K.W."/>
            <person name="Bougher N.L."/>
            <person name="Buchanan P."/>
            <person name="Buyck B."/>
            <person name="Bense V."/>
            <person name="Catcheside P."/>
            <person name="Chovatia M."/>
            <person name="Cooper J."/>
            <person name="Damon W."/>
            <person name="Desjardin D."/>
            <person name="Finy P."/>
            <person name="Geml J."/>
            <person name="Haridas S."/>
            <person name="Hughes K."/>
            <person name="Justo A."/>
            <person name="Karasinski D."/>
            <person name="Kautmanova I."/>
            <person name="Kiss B."/>
            <person name="Kocsube S."/>
            <person name="Kotiranta H."/>
            <person name="LaButti K.M."/>
            <person name="Lechner B.E."/>
            <person name="Liimatainen K."/>
            <person name="Lipzen A."/>
            <person name="Lukacs Z."/>
            <person name="Mihaltcheva S."/>
            <person name="Morgado L.N."/>
            <person name="Niskanen T."/>
            <person name="Noordeloos M.E."/>
            <person name="Ohm R.A."/>
            <person name="Ortiz-Santana B."/>
            <person name="Ovrebo C."/>
            <person name="Racz N."/>
            <person name="Riley R."/>
            <person name="Savchenko A."/>
            <person name="Shiryaev A."/>
            <person name="Soop K."/>
            <person name="Spirin V."/>
            <person name="Szebenyi C."/>
            <person name="Tomsovsky M."/>
            <person name="Tulloss R.E."/>
            <person name="Uehling J."/>
            <person name="Grigoriev I.V."/>
            <person name="Vagvolgyi C."/>
            <person name="Papp T."/>
            <person name="Martin F.M."/>
            <person name="Miettinen O."/>
            <person name="Hibbett D.S."/>
            <person name="Nagy L.G."/>
        </authorList>
    </citation>
    <scope>NUCLEOTIDE SEQUENCE [LARGE SCALE GENOMIC DNA]</scope>
    <source>
        <strain evidence="1 2">NL-1719</strain>
    </source>
</reference>
<evidence type="ECO:0000313" key="1">
    <source>
        <dbReference type="EMBL" id="TFK70456.1"/>
    </source>
</evidence>
<gene>
    <name evidence="1" type="ORF">BDN72DRAFT_838978</name>
</gene>
<accession>A0ACD3AYM6</accession>